<dbReference type="InterPro" id="IPR002525">
    <property type="entry name" value="Transp_IS110-like_N"/>
</dbReference>
<gene>
    <name evidence="3" type="ORF">ACETRX_36375</name>
</gene>
<dbReference type="InterPro" id="IPR047650">
    <property type="entry name" value="Transpos_IS110"/>
</dbReference>
<dbReference type="InterPro" id="IPR003346">
    <property type="entry name" value="Transposase_20"/>
</dbReference>
<dbReference type="Pfam" id="PF01548">
    <property type="entry name" value="DEDD_Tnp_IS110"/>
    <property type="match status" value="1"/>
</dbReference>
<dbReference type="Proteomes" id="UP001595190">
    <property type="component" value="Unassembled WGS sequence"/>
</dbReference>
<dbReference type="RefSeq" id="WP_394315651.1">
    <property type="nucleotide sequence ID" value="NZ_JBHGPK010000070.1"/>
</dbReference>
<protein>
    <submittedName>
        <fullName evidence="3">IS110 family transposase</fullName>
    </submittedName>
</protein>
<evidence type="ECO:0000259" key="1">
    <source>
        <dbReference type="Pfam" id="PF01548"/>
    </source>
</evidence>
<dbReference type="NCBIfam" id="NF033542">
    <property type="entry name" value="transpos_IS110"/>
    <property type="match status" value="1"/>
</dbReference>
<accession>A0ABV6ZSA9</accession>
<organism evidence="3 4">
    <name type="scientific">Labrys neptuniae</name>
    <dbReference type="NCBI Taxonomy" id="376174"/>
    <lineage>
        <taxon>Bacteria</taxon>
        <taxon>Pseudomonadati</taxon>
        <taxon>Pseudomonadota</taxon>
        <taxon>Alphaproteobacteria</taxon>
        <taxon>Hyphomicrobiales</taxon>
        <taxon>Xanthobacteraceae</taxon>
        <taxon>Labrys</taxon>
    </lineage>
</organism>
<dbReference type="PANTHER" id="PTHR33055">
    <property type="entry name" value="TRANSPOSASE FOR INSERTION SEQUENCE ELEMENT IS1111A"/>
    <property type="match status" value="1"/>
</dbReference>
<sequence>MYEVTTVGLDLAKRVFQVHGADAKGRPVLQKKLRREEVLSFFAKLPPCVVGMEACASSHYWAREIRALGHDTKMIPASYVKPYVARQKNDAADAAAICEAVTRPAVRSAPVKSLAQQAARVIHRTHELLSRQRVSLINAIRSHMAEFGVIAAAGPQHVGSLIKRISDPATPIPDAVRAPLSILADQLVALTAQINALEAQMRRHCHTEPEATRLLSVPGVGPITVSAILAGVPDIHGFRSGRDFAAWLGLVPRQNSSGGKERLGRITKMGDRTIRRLLVIGAMSTIRWSRGKQNFAQSWLGSIIARKPIKLAAIALANKMARIIWAVMTREETYRTA</sequence>
<proteinExistence type="predicted"/>
<dbReference type="PANTHER" id="PTHR33055:SF3">
    <property type="entry name" value="PUTATIVE TRANSPOSASE FOR IS117-RELATED"/>
    <property type="match status" value="1"/>
</dbReference>
<comment type="caution">
    <text evidence="3">The sequence shown here is derived from an EMBL/GenBank/DDBJ whole genome shotgun (WGS) entry which is preliminary data.</text>
</comment>
<evidence type="ECO:0000313" key="3">
    <source>
        <dbReference type="EMBL" id="MFC2255076.1"/>
    </source>
</evidence>
<dbReference type="EMBL" id="JBHGPK010000070">
    <property type="protein sequence ID" value="MFC2255076.1"/>
    <property type="molecule type" value="Genomic_DNA"/>
</dbReference>
<name>A0ABV6ZSA9_9HYPH</name>
<evidence type="ECO:0000259" key="2">
    <source>
        <dbReference type="Pfam" id="PF02371"/>
    </source>
</evidence>
<evidence type="ECO:0000313" key="4">
    <source>
        <dbReference type="Proteomes" id="UP001595190"/>
    </source>
</evidence>
<dbReference type="Pfam" id="PF02371">
    <property type="entry name" value="Transposase_20"/>
    <property type="match status" value="1"/>
</dbReference>
<reference evidence="3 4" key="1">
    <citation type="submission" date="2024-09" db="EMBL/GenBank/DDBJ databases">
        <title>Description of Labrys sedimenti sp. nov., isolated from a diclofenac-degrading enrichment culture, and genome-based reclassification of Labrys portucalensis as a later heterotypic synonym of Labrys neptuniae.</title>
        <authorList>
            <person name="Tancsics A."/>
            <person name="Csepanyi A."/>
        </authorList>
    </citation>
    <scope>NUCLEOTIDE SEQUENCE [LARGE SCALE GENOMIC DNA]</scope>
    <source>
        <strain evidence="3 4">LMG 23412</strain>
    </source>
</reference>
<feature type="domain" description="Transposase IS110-like N-terminal" evidence="1">
    <location>
        <begin position="7"/>
        <end position="146"/>
    </location>
</feature>
<feature type="domain" description="Transposase IS116/IS110/IS902 C-terminal" evidence="2">
    <location>
        <begin position="212"/>
        <end position="292"/>
    </location>
</feature>